<dbReference type="InterPro" id="IPR029063">
    <property type="entry name" value="SAM-dependent_MTases_sf"/>
</dbReference>
<sequence length="256" mass="28331">MENKHGHTNSVENQFGSQAQNYLTSAVHAQGKDLARLATLLAPFPSAHVIDLGCGAGHASFVAAQAVADVVAYDLSAQMLDVVSQAAKQKGLSNIRVRQGIAESLPFEDASADIIISRYSAHHWHDVGQALREMKRVLKPGGQVIMMDVVSPGHPLLDIYLQTVEKLRDTSHVRDYSPGEWLSMFTEAGFVVRNVTSDRLPLEFNSWIARMRTPEHFAIAIRELQKTLAEEVTRYFEVQSDGTFVTDIMMIEATRA</sequence>
<dbReference type="GO" id="GO:0032259">
    <property type="term" value="P:methylation"/>
    <property type="evidence" value="ECO:0007669"/>
    <property type="project" value="UniProtKB-KW"/>
</dbReference>
<dbReference type="SUPFAM" id="SSF53335">
    <property type="entry name" value="S-adenosyl-L-methionine-dependent methyltransferases"/>
    <property type="match status" value="1"/>
</dbReference>
<evidence type="ECO:0000256" key="2">
    <source>
        <dbReference type="ARBA" id="ARBA00022603"/>
    </source>
</evidence>
<dbReference type="Proteomes" id="UP000245138">
    <property type="component" value="Unassembled WGS sequence"/>
</dbReference>
<proteinExistence type="inferred from homology"/>
<evidence type="ECO:0000313" key="6">
    <source>
        <dbReference type="Proteomes" id="UP000245138"/>
    </source>
</evidence>
<gene>
    <name evidence="5" type="ORF">B4923_17920</name>
</gene>
<evidence type="ECO:0000313" key="5">
    <source>
        <dbReference type="EMBL" id="PWC10012.1"/>
    </source>
</evidence>
<dbReference type="AlphaFoldDB" id="A0A2U1TKZ2"/>
<keyword evidence="2 5" id="KW-0489">Methyltransferase</keyword>
<keyword evidence="6" id="KW-1185">Reference proteome</keyword>
<evidence type="ECO:0000256" key="3">
    <source>
        <dbReference type="ARBA" id="ARBA00022679"/>
    </source>
</evidence>
<dbReference type="PANTHER" id="PTHR44942:SF4">
    <property type="entry name" value="METHYLTRANSFERASE TYPE 11 DOMAIN-CONTAINING PROTEIN"/>
    <property type="match status" value="1"/>
</dbReference>
<feature type="domain" description="Methyltransferase type 11" evidence="4">
    <location>
        <begin position="51"/>
        <end position="145"/>
    </location>
</feature>
<dbReference type="InterPro" id="IPR013216">
    <property type="entry name" value="Methyltransf_11"/>
</dbReference>
<dbReference type="OrthoDB" id="529208at2"/>
<dbReference type="Pfam" id="PF08241">
    <property type="entry name" value="Methyltransf_11"/>
    <property type="match status" value="1"/>
</dbReference>
<keyword evidence="3 5" id="KW-0808">Transferase</keyword>
<evidence type="ECO:0000259" key="4">
    <source>
        <dbReference type="Pfam" id="PF08241"/>
    </source>
</evidence>
<dbReference type="GO" id="GO:0008757">
    <property type="term" value="F:S-adenosylmethionine-dependent methyltransferase activity"/>
    <property type="evidence" value="ECO:0007669"/>
    <property type="project" value="InterPro"/>
</dbReference>
<evidence type="ECO:0000256" key="1">
    <source>
        <dbReference type="ARBA" id="ARBA00008361"/>
    </source>
</evidence>
<protein>
    <submittedName>
        <fullName evidence="5">SAM-dependent methyltransferase</fullName>
    </submittedName>
</protein>
<reference evidence="5 6" key="1">
    <citation type="submission" date="2018-04" db="EMBL/GenBank/DDBJ databases">
        <title>Brenneria corticis sp.nov.</title>
        <authorList>
            <person name="Li Y."/>
        </authorList>
    </citation>
    <scope>NUCLEOTIDE SEQUENCE [LARGE SCALE GENOMIC DNA]</scope>
    <source>
        <strain evidence="5 6">LMG 27715</strain>
    </source>
</reference>
<dbReference type="CDD" id="cd02440">
    <property type="entry name" value="AdoMet_MTases"/>
    <property type="match status" value="1"/>
</dbReference>
<dbReference type="PANTHER" id="PTHR44942">
    <property type="entry name" value="METHYLTRANSF_11 DOMAIN-CONTAINING PROTEIN"/>
    <property type="match status" value="1"/>
</dbReference>
<dbReference type="InterPro" id="IPR051052">
    <property type="entry name" value="Diverse_substrate_MTase"/>
</dbReference>
<name>A0A2U1TKZ2_9GAMM</name>
<dbReference type="Gene3D" id="3.40.50.150">
    <property type="entry name" value="Vaccinia Virus protein VP39"/>
    <property type="match status" value="1"/>
</dbReference>
<comment type="caution">
    <text evidence="5">The sequence shown here is derived from an EMBL/GenBank/DDBJ whole genome shotgun (WGS) entry which is preliminary data.</text>
</comment>
<dbReference type="EMBL" id="QDKJ01000016">
    <property type="protein sequence ID" value="PWC10012.1"/>
    <property type="molecule type" value="Genomic_DNA"/>
</dbReference>
<organism evidence="5 6">
    <name type="scientific">Brenneria roseae subsp. americana</name>
    <dbReference type="NCBI Taxonomy" id="1508507"/>
    <lineage>
        <taxon>Bacteria</taxon>
        <taxon>Pseudomonadati</taxon>
        <taxon>Pseudomonadota</taxon>
        <taxon>Gammaproteobacteria</taxon>
        <taxon>Enterobacterales</taxon>
        <taxon>Pectobacteriaceae</taxon>
        <taxon>Brenneria</taxon>
    </lineage>
</organism>
<comment type="similarity">
    <text evidence="1">Belongs to the methyltransferase superfamily.</text>
</comment>
<accession>A0A2U1TKZ2</accession>